<dbReference type="Proteomes" id="UP000002384">
    <property type="component" value="Chromosome"/>
</dbReference>
<reference evidence="3" key="1">
    <citation type="journal article" date="2011" name="MBio">
        <title>Novel metabolic attributes of the genus Cyanothece, comprising a group of unicellular nitrogen-fixing Cyanobacteria.</title>
        <authorList>
            <person name="Bandyopadhyay A."/>
            <person name="Elvitigala T."/>
            <person name="Welsh E."/>
            <person name="Stockel J."/>
            <person name="Liberton M."/>
            <person name="Min H."/>
            <person name="Sherman L.A."/>
            <person name="Pakrasi H.B."/>
        </authorList>
    </citation>
    <scope>NUCLEOTIDE SEQUENCE [LARGE SCALE GENOMIC DNA]</scope>
    <source>
        <strain evidence="3">PCC 7424</strain>
    </source>
</reference>
<dbReference type="EMBL" id="CP001291">
    <property type="protein sequence ID" value="ACK72970.1"/>
    <property type="molecule type" value="Genomic_DNA"/>
</dbReference>
<evidence type="ECO:0000313" key="2">
    <source>
        <dbReference type="EMBL" id="ACK72970.1"/>
    </source>
</evidence>
<keyword evidence="3" id="KW-1185">Reference proteome</keyword>
<evidence type="ECO:0000259" key="1">
    <source>
        <dbReference type="Pfam" id="PF13640"/>
    </source>
</evidence>
<dbReference type="HOGENOM" id="CLU_072365_0_0_3"/>
<dbReference type="OrthoDB" id="419123at2"/>
<name>B7KBJ2_GLOC7</name>
<proteinExistence type="predicted"/>
<dbReference type="Pfam" id="PF13640">
    <property type="entry name" value="2OG-FeII_Oxy_3"/>
    <property type="match status" value="1"/>
</dbReference>
<dbReference type="AlphaFoldDB" id="B7KBJ2"/>
<dbReference type="InterPro" id="IPR044862">
    <property type="entry name" value="Pro_4_hyd_alph_FE2OG_OXY"/>
</dbReference>
<dbReference type="RefSeq" id="WP_015956553.1">
    <property type="nucleotide sequence ID" value="NC_011729.1"/>
</dbReference>
<gene>
    <name evidence="2" type="ordered locus">PCC7424_4608</name>
</gene>
<dbReference type="Gene3D" id="2.60.120.620">
    <property type="entry name" value="q2cbj1_9rhob like domain"/>
    <property type="match status" value="1"/>
</dbReference>
<dbReference type="KEGG" id="cyc:PCC7424_4608"/>
<evidence type="ECO:0000313" key="3">
    <source>
        <dbReference type="Proteomes" id="UP000002384"/>
    </source>
</evidence>
<dbReference type="eggNOG" id="ENOG5030BIC">
    <property type="taxonomic scope" value="Bacteria"/>
</dbReference>
<accession>B7KBJ2</accession>
<organism evidence="2 3">
    <name type="scientific">Gloeothece citriformis (strain PCC 7424)</name>
    <name type="common">Cyanothece sp. (strain PCC 7424)</name>
    <dbReference type="NCBI Taxonomy" id="65393"/>
    <lineage>
        <taxon>Bacteria</taxon>
        <taxon>Bacillati</taxon>
        <taxon>Cyanobacteriota</taxon>
        <taxon>Cyanophyceae</taxon>
        <taxon>Oscillatoriophycideae</taxon>
        <taxon>Chroococcales</taxon>
        <taxon>Aphanothecaceae</taxon>
        <taxon>Gloeothece</taxon>
        <taxon>Gloeothece citriformis</taxon>
    </lineage>
</organism>
<sequence length="271" mass="31247">MVQTLTRQDKILNQLTEESLKQVLFGDALAIQVPNFLETPLCQKLASWYENHYQRQQYSTEFYKDGKVFQVNLGVLRIGTPYNLTYGKAKTDPIWEKYYLDAQINMQARQSICFPHTDPIELLKSKLCDLCEHGATIASFDDKPMFSGIGRVSLPNAKANEIQPHCDCLPEDYQLDGQFGVNFYLEVPEEGGELKVWDMKPLTPLEIKKMNIEKQWQSPSIKTHLIKPQQGDLVIINTRRPHAIKAYSEGKRISLATFMGYKHNQPFLMWT</sequence>
<protein>
    <recommendedName>
        <fullName evidence="1">Prolyl 4-hydroxylase alpha subunit Fe(2+) 2OG dioxygenase domain-containing protein</fullName>
    </recommendedName>
</protein>
<feature type="domain" description="Prolyl 4-hydroxylase alpha subunit Fe(2+) 2OG dioxygenase" evidence="1">
    <location>
        <begin position="160"/>
        <end position="259"/>
    </location>
</feature>